<dbReference type="Proteomes" id="UP000504608">
    <property type="component" value="Unplaced"/>
</dbReference>
<dbReference type="KEGG" id="cmax:111479336"/>
<dbReference type="AlphaFoldDB" id="A0A6J1IPE6"/>
<feature type="compositionally biased region" description="Polar residues" evidence="1">
    <location>
        <begin position="192"/>
        <end position="204"/>
    </location>
</feature>
<dbReference type="GeneID" id="111479336"/>
<gene>
    <name evidence="3" type="primary">LOC111479336</name>
</gene>
<name>A0A6J1IPE6_CUCMA</name>
<keyword evidence="2" id="KW-1185">Reference proteome</keyword>
<evidence type="ECO:0000256" key="1">
    <source>
        <dbReference type="SAM" id="MobiDB-lite"/>
    </source>
</evidence>
<proteinExistence type="predicted"/>
<feature type="compositionally biased region" description="Polar residues" evidence="1">
    <location>
        <begin position="221"/>
        <end position="235"/>
    </location>
</feature>
<dbReference type="RefSeq" id="XP_022979692.1">
    <property type="nucleotide sequence ID" value="XM_023123924.1"/>
</dbReference>
<accession>A0A6J1IPE6</accession>
<evidence type="ECO:0000313" key="2">
    <source>
        <dbReference type="Proteomes" id="UP000504608"/>
    </source>
</evidence>
<dbReference type="PANTHER" id="PTHR35746:SF1">
    <property type="entry name" value="PENTATRICOPEPTIDE REPEAT (PPR) SUPERFAMILY PROTEIN"/>
    <property type="match status" value="1"/>
</dbReference>
<feature type="region of interest" description="Disordered" evidence="1">
    <location>
        <begin position="218"/>
        <end position="253"/>
    </location>
</feature>
<feature type="compositionally biased region" description="Basic and acidic residues" evidence="1">
    <location>
        <begin position="609"/>
        <end position="618"/>
    </location>
</feature>
<organism evidence="2 3">
    <name type="scientific">Cucurbita maxima</name>
    <name type="common">Pumpkin</name>
    <name type="synonym">Winter squash</name>
    <dbReference type="NCBI Taxonomy" id="3661"/>
    <lineage>
        <taxon>Eukaryota</taxon>
        <taxon>Viridiplantae</taxon>
        <taxon>Streptophyta</taxon>
        <taxon>Embryophyta</taxon>
        <taxon>Tracheophyta</taxon>
        <taxon>Spermatophyta</taxon>
        <taxon>Magnoliopsida</taxon>
        <taxon>eudicotyledons</taxon>
        <taxon>Gunneridae</taxon>
        <taxon>Pentapetalae</taxon>
        <taxon>rosids</taxon>
        <taxon>fabids</taxon>
        <taxon>Cucurbitales</taxon>
        <taxon>Cucurbitaceae</taxon>
        <taxon>Cucurbiteae</taxon>
        <taxon>Cucurbita</taxon>
    </lineage>
</organism>
<evidence type="ECO:0000313" key="3">
    <source>
        <dbReference type="RefSeq" id="XP_022979692.1"/>
    </source>
</evidence>
<feature type="region of interest" description="Disordered" evidence="1">
    <location>
        <begin position="597"/>
        <end position="627"/>
    </location>
</feature>
<reference evidence="3" key="1">
    <citation type="submission" date="2025-08" db="UniProtKB">
        <authorList>
            <consortium name="RefSeq"/>
        </authorList>
    </citation>
    <scope>IDENTIFICATION</scope>
    <source>
        <tissue evidence="3">Young leaves</tissue>
    </source>
</reference>
<protein>
    <submittedName>
        <fullName evidence="3">Uncharacterized protein LOC111479336 isoform X1</fullName>
    </submittedName>
</protein>
<feature type="region of interest" description="Disordered" evidence="1">
    <location>
        <begin position="183"/>
        <end position="204"/>
    </location>
</feature>
<feature type="compositionally biased region" description="Polar residues" evidence="1">
    <location>
        <begin position="243"/>
        <end position="253"/>
    </location>
</feature>
<sequence>MEHRDQRQKSHGVHVCNKCGWHFPNPHPSAKRRRAHKRVCGTIEGFKLVESEANTLVTISDDDGDHKTSSSNVLGGCYSDKGVDGTKTKSKASEDEMFSDAVAEFSEGVEPNKSVGDALDSVSMSKIAVEDEMSSSRTSKDREVLADNRIVENSVIAEAAINQSGTDQENKSNQEIVNLETDCGTASSSSSTVAQTAIDQSGNEQEAKINQELVDLETDFGTPSSSSSTENQQVEDSAIAETTVKQSGTEQDTKINQDYGNLETNFRTGNSVIPSIDHMNTTTTGDSYLNEPETIVPALLQEWNIDSVENMPQCFLSSPDRRYDEKKNEDFDLCKNLTETAASTGKTDNDKSEPLSELEETIEIPREPLQSVADNDMSIHSEMPLSVVSDVKPIGLTQVSSDARKELEYCSSNNLLETNKIKEENDNVHLPSVSLNIVDHPEASVEDSKDHDHKEVESTNCFVHDPHESCLTLQAEPFDQTSEVASFDTKTVENRQKQESGVENVSVDMRAEEVPIQDVNAAQIKGMLGENEKYDKNLTISDATNFGIDSIPSAVLGIDSASESTTNRRENKCIAVAEEIADESARTISLTESTDSRKFSVSFAPETQESVKEDDHSNESVTGRSDSFQDGSLVQLAGVGNRIASETGKDDGVKIDVEPQLTSAVLDASVDAISQTDSLEGNWGSVSVLSTLSDLPAVVDGEVTQQARTEAEETTLKKANAATEGQHSNNSDMFEAPSFMTMVEPNGGGIQQNSATREQPNYALLQAGWFPSYTHVANDSPGKKKNEAIIAKVTNWSAGKPHTALKNLLDDAALENKQKSPTRVENLGSMIHKDEKPDEKTVNAVTQAKSPASELRSREIANEWNSPARYPSDIRRERRKGRPYWAQFVCCSSVH</sequence>
<dbReference type="PANTHER" id="PTHR35746">
    <property type="entry name" value="PENTATRICOPEPTIDE REPEAT (PPR) SUPERFAMILY PROTEIN"/>
    <property type="match status" value="1"/>
</dbReference>